<dbReference type="Proteomes" id="UP000663844">
    <property type="component" value="Unassembled WGS sequence"/>
</dbReference>
<accession>A0A819V7J7</accession>
<evidence type="ECO:0000313" key="1">
    <source>
        <dbReference type="EMBL" id="CAF1461181.1"/>
    </source>
</evidence>
<dbReference type="AlphaFoldDB" id="A0A819V7J7"/>
<dbReference type="Proteomes" id="UP000663845">
    <property type="component" value="Unassembled WGS sequence"/>
</dbReference>
<evidence type="ECO:0008006" key="6">
    <source>
        <dbReference type="Google" id="ProtNLM"/>
    </source>
</evidence>
<proteinExistence type="predicted"/>
<evidence type="ECO:0000313" key="5">
    <source>
        <dbReference type="Proteomes" id="UP000663844"/>
    </source>
</evidence>
<dbReference type="EMBL" id="CAJNON010002863">
    <property type="protein sequence ID" value="CAF1517942.1"/>
    <property type="molecule type" value="Genomic_DNA"/>
</dbReference>
<gene>
    <name evidence="1" type="ORF">JYZ213_LOCUS41263</name>
    <name evidence="3" type="ORF">OKA104_LOCUS21661</name>
    <name evidence="4" type="ORF">OXD698_LOCUS35616</name>
    <name evidence="2" type="ORF">VCS650_LOCUS43130</name>
</gene>
<sequence length="152" mass="17621">MLWHEGCIDKFRKMGFPPAFTNCIRAWLENRRGGPQGSSLTPTVFISYHAYTPAFLSWTSSHLFADDLAALVAGQIGLKFSIQCTDREKRLKLFCDQLEYYCLLTLPPINYNKTETLWTRRATFSPQFDIILGGHTIKWTKEVKYLEYNITQ</sequence>
<name>A0A819V7J7_9BILA</name>
<protein>
    <recommendedName>
        <fullName evidence="6">Reverse transcriptase domain-containing protein</fullName>
    </recommendedName>
</protein>
<reference evidence="4" key="1">
    <citation type="submission" date="2021-02" db="EMBL/GenBank/DDBJ databases">
        <authorList>
            <person name="Nowell W R."/>
        </authorList>
    </citation>
    <scope>NUCLEOTIDE SEQUENCE</scope>
</reference>
<dbReference type="EMBL" id="CAJNOG010001645">
    <property type="protein sequence ID" value="CAF1461181.1"/>
    <property type="molecule type" value="Genomic_DNA"/>
</dbReference>
<evidence type="ECO:0000313" key="3">
    <source>
        <dbReference type="EMBL" id="CAF3854014.1"/>
    </source>
</evidence>
<organism evidence="4 5">
    <name type="scientific">Adineta steineri</name>
    <dbReference type="NCBI Taxonomy" id="433720"/>
    <lineage>
        <taxon>Eukaryota</taxon>
        <taxon>Metazoa</taxon>
        <taxon>Spiralia</taxon>
        <taxon>Gnathifera</taxon>
        <taxon>Rotifera</taxon>
        <taxon>Eurotatoria</taxon>
        <taxon>Bdelloidea</taxon>
        <taxon>Adinetida</taxon>
        <taxon>Adinetidae</taxon>
        <taxon>Adineta</taxon>
    </lineage>
</organism>
<evidence type="ECO:0000313" key="2">
    <source>
        <dbReference type="EMBL" id="CAF1517942.1"/>
    </source>
</evidence>
<dbReference type="Proteomes" id="UP000663881">
    <property type="component" value="Unassembled WGS sequence"/>
</dbReference>
<dbReference type="Proteomes" id="UP000663891">
    <property type="component" value="Unassembled WGS sequence"/>
</dbReference>
<dbReference type="EMBL" id="CAJOAY010001522">
    <property type="protein sequence ID" value="CAF3854014.1"/>
    <property type="molecule type" value="Genomic_DNA"/>
</dbReference>
<dbReference type="EMBL" id="CAJOAZ010005565">
    <property type="protein sequence ID" value="CAF4104870.1"/>
    <property type="molecule type" value="Genomic_DNA"/>
</dbReference>
<dbReference type="OrthoDB" id="10020599at2759"/>
<evidence type="ECO:0000313" key="4">
    <source>
        <dbReference type="EMBL" id="CAF4104870.1"/>
    </source>
</evidence>
<comment type="caution">
    <text evidence="4">The sequence shown here is derived from an EMBL/GenBank/DDBJ whole genome shotgun (WGS) entry which is preliminary data.</text>
</comment>